<dbReference type="Pfam" id="PF19086">
    <property type="entry name" value="Terpene_syn_C_2"/>
    <property type="match status" value="1"/>
</dbReference>
<protein>
    <submittedName>
        <fullName evidence="1">Germacradienol/geosmin synthase</fullName>
    </submittedName>
</protein>
<evidence type="ECO:0000313" key="1">
    <source>
        <dbReference type="EMBL" id="NEE12331.1"/>
    </source>
</evidence>
<comment type="caution">
    <text evidence="1">The sequence shown here is derived from an EMBL/GenBank/DDBJ whole genome shotgun (WGS) entry which is preliminary data.</text>
</comment>
<dbReference type="EMBL" id="JAAGMN010003975">
    <property type="protein sequence ID" value="NEE12331.1"/>
    <property type="molecule type" value="Genomic_DNA"/>
</dbReference>
<dbReference type="InterPro" id="IPR008949">
    <property type="entry name" value="Isoprenoid_synthase_dom_sf"/>
</dbReference>
<dbReference type="AlphaFoldDB" id="A0A6G3X3L2"/>
<name>A0A6G3X3L2_9ACTN</name>
<dbReference type="SUPFAM" id="SSF48576">
    <property type="entry name" value="Terpenoid synthases"/>
    <property type="match status" value="1"/>
</dbReference>
<reference evidence="1" key="1">
    <citation type="submission" date="2020-01" db="EMBL/GenBank/DDBJ databases">
        <title>Insect and environment-associated Actinomycetes.</title>
        <authorList>
            <person name="Currrie C."/>
            <person name="Chevrette M."/>
            <person name="Carlson C."/>
            <person name="Stubbendieck R."/>
            <person name="Wendt-Pienkowski E."/>
        </authorList>
    </citation>
    <scope>NUCLEOTIDE SEQUENCE</scope>
    <source>
        <strain evidence="1">SID7499</strain>
    </source>
</reference>
<accession>A0A6G3X3L2</accession>
<sequence length="132" mass="14929">QKEIEYEGEVHNGVLVVQNFFGVDYPTGVAIVHDLMNARLRQFRHVAEVELPVLYDDFALDAEAREILAGYVRELEHWIAGILIWHRGCRRYREEDLRRGHGTPWHISGPTGLGTSAAQITRLLTQLAGSPA</sequence>
<gene>
    <name evidence="1" type="ORF">G3M58_38485</name>
</gene>
<dbReference type="Gene3D" id="1.10.600.10">
    <property type="entry name" value="Farnesyl Diphosphate Synthase"/>
    <property type="match status" value="1"/>
</dbReference>
<feature type="non-terminal residue" evidence="1">
    <location>
        <position position="1"/>
    </location>
</feature>
<organism evidence="1">
    <name type="scientific">Streptomyces sp. SID7499</name>
    <dbReference type="NCBI Taxonomy" id="2706086"/>
    <lineage>
        <taxon>Bacteria</taxon>
        <taxon>Bacillati</taxon>
        <taxon>Actinomycetota</taxon>
        <taxon>Actinomycetes</taxon>
        <taxon>Kitasatosporales</taxon>
        <taxon>Streptomycetaceae</taxon>
        <taxon>Streptomyces</taxon>
    </lineage>
</organism>
<proteinExistence type="predicted"/>